<organism evidence="5 6">
    <name type="scientific">Mycobacterium gordonae</name>
    <dbReference type="NCBI Taxonomy" id="1778"/>
    <lineage>
        <taxon>Bacteria</taxon>
        <taxon>Bacillati</taxon>
        <taxon>Actinomycetota</taxon>
        <taxon>Actinomycetes</taxon>
        <taxon>Mycobacteriales</taxon>
        <taxon>Mycobacteriaceae</taxon>
        <taxon>Mycobacterium</taxon>
    </lineage>
</organism>
<dbReference type="EMBL" id="LKTM01000315">
    <property type="protein sequence ID" value="KQH77431.1"/>
    <property type="molecule type" value="Genomic_DNA"/>
</dbReference>
<keyword evidence="3" id="KW-0804">Transcription</keyword>
<accession>A0A0Q2MCE9</accession>
<sequence>MPEPADIELPLGEAAYRRLRADIVGCRLGPGERLTERGLASQLGIGVSPIRDALTRLDHEGLVRTIPRKGYQVMPLTIQSVNELFEFWAVIGPELVRRGIAGASDDQFDRARLLATKFTQVNRHDDEDTRKLALGNVEAISQFFDLLAEATGNRYLMAAHRQLIGEVMRVWTLVIESELLDLGRRVDDLDDIGDAMVRRNADRAAELIRRHIERSHARVLQVLARWPSVANAEVV</sequence>
<dbReference type="Proteomes" id="UP000051677">
    <property type="component" value="Unassembled WGS sequence"/>
</dbReference>
<evidence type="ECO:0000256" key="2">
    <source>
        <dbReference type="ARBA" id="ARBA00023125"/>
    </source>
</evidence>
<dbReference type="InterPro" id="IPR000524">
    <property type="entry name" value="Tscrpt_reg_HTH_GntR"/>
</dbReference>
<dbReference type="GO" id="GO:0003677">
    <property type="term" value="F:DNA binding"/>
    <property type="evidence" value="ECO:0007669"/>
    <property type="project" value="UniProtKB-KW"/>
</dbReference>
<dbReference type="SMART" id="SM00345">
    <property type="entry name" value="HTH_GNTR"/>
    <property type="match status" value="1"/>
</dbReference>
<dbReference type="InterPro" id="IPR036390">
    <property type="entry name" value="WH_DNA-bd_sf"/>
</dbReference>
<evidence type="ECO:0000313" key="6">
    <source>
        <dbReference type="Proteomes" id="UP000051677"/>
    </source>
</evidence>
<keyword evidence="1" id="KW-0805">Transcription regulation</keyword>
<protein>
    <recommendedName>
        <fullName evidence="4">HTH gntR-type domain-containing protein</fullName>
    </recommendedName>
</protein>
<dbReference type="SUPFAM" id="SSF48008">
    <property type="entry name" value="GntR ligand-binding domain-like"/>
    <property type="match status" value="1"/>
</dbReference>
<dbReference type="Gene3D" id="1.20.120.530">
    <property type="entry name" value="GntR ligand-binding domain-like"/>
    <property type="match status" value="1"/>
</dbReference>
<dbReference type="InterPro" id="IPR011711">
    <property type="entry name" value="GntR_C"/>
</dbReference>
<dbReference type="RefSeq" id="WP_197419917.1">
    <property type="nucleotide sequence ID" value="NZ_LKTM01000315.1"/>
</dbReference>
<evidence type="ECO:0000259" key="4">
    <source>
        <dbReference type="PROSITE" id="PS50949"/>
    </source>
</evidence>
<reference evidence="5 6" key="1">
    <citation type="submission" date="2015-10" db="EMBL/GenBank/DDBJ databases">
        <title>Mycobacterium gordonae draft genome assembly.</title>
        <authorList>
            <person name="Ustinova V."/>
            <person name="Smirnova T."/>
            <person name="Blagodatskikh K."/>
            <person name="Varlamov D."/>
            <person name="Larionova E."/>
            <person name="Chernousova L."/>
        </authorList>
    </citation>
    <scope>NUCLEOTIDE SEQUENCE [LARGE SCALE GENOMIC DNA]</scope>
    <source>
        <strain evidence="5 6">CTRI 14-8773</strain>
    </source>
</reference>
<dbReference type="AlphaFoldDB" id="A0A0Q2MCE9"/>
<dbReference type="CDD" id="cd07377">
    <property type="entry name" value="WHTH_GntR"/>
    <property type="match status" value="1"/>
</dbReference>
<dbReference type="Pfam" id="PF00392">
    <property type="entry name" value="GntR"/>
    <property type="match status" value="1"/>
</dbReference>
<dbReference type="PANTHER" id="PTHR43537">
    <property type="entry name" value="TRANSCRIPTIONAL REGULATOR, GNTR FAMILY"/>
    <property type="match status" value="1"/>
</dbReference>
<dbReference type="Pfam" id="PF07729">
    <property type="entry name" value="FCD"/>
    <property type="match status" value="1"/>
</dbReference>
<dbReference type="InterPro" id="IPR036388">
    <property type="entry name" value="WH-like_DNA-bd_sf"/>
</dbReference>
<dbReference type="PROSITE" id="PS50949">
    <property type="entry name" value="HTH_GNTR"/>
    <property type="match status" value="1"/>
</dbReference>
<dbReference type="SUPFAM" id="SSF46785">
    <property type="entry name" value="Winged helix' DNA-binding domain"/>
    <property type="match status" value="1"/>
</dbReference>
<comment type="caution">
    <text evidence="5">The sequence shown here is derived from an EMBL/GenBank/DDBJ whole genome shotgun (WGS) entry which is preliminary data.</text>
</comment>
<evidence type="ECO:0000256" key="1">
    <source>
        <dbReference type="ARBA" id="ARBA00023015"/>
    </source>
</evidence>
<dbReference type="SMART" id="SM00895">
    <property type="entry name" value="FCD"/>
    <property type="match status" value="1"/>
</dbReference>
<evidence type="ECO:0000313" key="5">
    <source>
        <dbReference type="EMBL" id="KQH77431.1"/>
    </source>
</evidence>
<proteinExistence type="predicted"/>
<dbReference type="Gene3D" id="1.10.10.10">
    <property type="entry name" value="Winged helix-like DNA-binding domain superfamily/Winged helix DNA-binding domain"/>
    <property type="match status" value="1"/>
</dbReference>
<dbReference type="InterPro" id="IPR008920">
    <property type="entry name" value="TF_FadR/GntR_C"/>
</dbReference>
<evidence type="ECO:0000256" key="3">
    <source>
        <dbReference type="ARBA" id="ARBA00023163"/>
    </source>
</evidence>
<dbReference type="PANTHER" id="PTHR43537:SF45">
    <property type="entry name" value="GNTR FAMILY REGULATORY PROTEIN"/>
    <property type="match status" value="1"/>
</dbReference>
<keyword evidence="2" id="KW-0238">DNA-binding</keyword>
<name>A0A0Q2MCE9_MYCGO</name>
<feature type="domain" description="HTH gntR-type" evidence="4">
    <location>
        <begin position="9"/>
        <end position="76"/>
    </location>
</feature>
<gene>
    <name evidence="5" type="ORF">AO501_20615</name>
</gene>
<dbReference type="GO" id="GO:0003700">
    <property type="term" value="F:DNA-binding transcription factor activity"/>
    <property type="evidence" value="ECO:0007669"/>
    <property type="project" value="InterPro"/>
</dbReference>